<dbReference type="Gene3D" id="3.40.50.720">
    <property type="entry name" value="NAD(P)-binding Rossmann-like Domain"/>
    <property type="match status" value="1"/>
</dbReference>
<dbReference type="Pfam" id="PF05186">
    <property type="entry name" value="Dpy-30"/>
    <property type="match status" value="1"/>
</dbReference>
<dbReference type="InterPro" id="IPR036291">
    <property type="entry name" value="NAD(P)-bd_dom_sf"/>
</dbReference>
<feature type="compositionally biased region" description="Basic and acidic residues" evidence="4">
    <location>
        <begin position="572"/>
        <end position="607"/>
    </location>
</feature>
<evidence type="ECO:0000313" key="5">
    <source>
        <dbReference type="Ensembl" id="ENSORLP00015018816.1"/>
    </source>
</evidence>
<feature type="region of interest" description="Disordered" evidence="4">
    <location>
        <begin position="556"/>
        <end position="607"/>
    </location>
</feature>
<dbReference type="InterPro" id="IPR007858">
    <property type="entry name" value="Dpy-30_motif"/>
</dbReference>
<dbReference type="InterPro" id="IPR047499">
    <property type="entry name" value="DD_AK7"/>
</dbReference>
<evidence type="ECO:0000256" key="2">
    <source>
        <dbReference type="ARBA" id="ARBA00022741"/>
    </source>
</evidence>
<dbReference type="Proteomes" id="UP000265200">
    <property type="component" value="Chromosome 22"/>
</dbReference>
<name>A0A3P9IFF9_ORYLA</name>
<dbReference type="InterPro" id="IPR027417">
    <property type="entry name" value="P-loop_NTPase"/>
</dbReference>
<keyword evidence="2" id="KW-0547">Nucleotide-binding</keyword>
<dbReference type="CDD" id="cd01428">
    <property type="entry name" value="ADK"/>
    <property type="match status" value="1"/>
</dbReference>
<sequence>MAEPPVMRVFINNINSFSSGHIAEFLCEREATARDHTDIQEVAALQLVGTVSERPHEDAPRALEVYFRPDREELLSKLMQCDAVIYNVSQETGQVEEAMWAVTALHGLMGSFSGPKMFILISTVMTWASSKPVDPDDPTLPFTDEIFWSRKAHPNFARNIDLEKRVAKMGKTNRELFSTYVVASGLQYGMGENLFHYFFKKAWLGQEPEVSVFGDGHNIVPTIHIRDLASVIQHVIHHRPRPYYLLAVDGSNNSMEEIIKAVASTLGSGKIQKRPIEEALLVQDLSATNIDYLLVSLRMEAVFIRKLFPISWHCESGLVENVDLVVEEYRQTRGLLPIRMCVLGPPAAGKSTVSKQICQHYKLHYITLRDAVSEAIAQLEDSVNLDPEADDSTMKDLLSSLKDSMKHNKDVSENQLKVLKEKLMSNPCRNQGFVLDGFPNTYEQAKEVFSGVEEDDETPHKASVRRVVPEFVFTLDAPDNLLVDRVMNLPESVVQEHNYHPENFTKRLATYRKMNTLEETVLTFFTELDIPSWRLEITSSKEADNQPLIQKILQTVGPPRSYSPSRQEVEEEERRKAEEMMKEEALAKAESERREAEEEEARRRASRLEKWSRCLKVVRRQKEEPLKAEALSYLKREVMPTLVQALSECCRLQPPDPVDFVAEYLIKNNPSDKPA</sequence>
<dbReference type="Gene3D" id="1.20.890.10">
    <property type="entry name" value="cAMP-dependent protein kinase regulatory subunit, dimerization-anchoring domain"/>
    <property type="match status" value="1"/>
</dbReference>
<keyword evidence="1" id="KW-0808">Transferase</keyword>
<evidence type="ECO:0000256" key="3">
    <source>
        <dbReference type="ARBA" id="ARBA00022777"/>
    </source>
</evidence>
<dbReference type="Pfam" id="PF00406">
    <property type="entry name" value="ADK"/>
    <property type="match status" value="1"/>
</dbReference>
<keyword evidence="3" id="KW-0418">Kinase</keyword>
<dbReference type="CDD" id="cd22967">
    <property type="entry name" value="DD_AK7"/>
    <property type="match status" value="1"/>
</dbReference>
<dbReference type="PANTHER" id="PTHR23359">
    <property type="entry name" value="NUCLEOTIDE KINASE"/>
    <property type="match status" value="1"/>
</dbReference>
<reference key="1">
    <citation type="journal article" date="2007" name="Nature">
        <title>The medaka draft genome and insights into vertebrate genome evolution.</title>
        <authorList>
            <person name="Kasahara M."/>
            <person name="Naruse K."/>
            <person name="Sasaki S."/>
            <person name="Nakatani Y."/>
            <person name="Qu W."/>
            <person name="Ahsan B."/>
            <person name="Yamada T."/>
            <person name="Nagayasu Y."/>
            <person name="Doi K."/>
            <person name="Kasai Y."/>
            <person name="Jindo T."/>
            <person name="Kobayashi D."/>
            <person name="Shimada A."/>
            <person name="Toyoda A."/>
            <person name="Kuroki Y."/>
            <person name="Fujiyama A."/>
            <person name="Sasaki T."/>
            <person name="Shimizu A."/>
            <person name="Asakawa S."/>
            <person name="Shimizu N."/>
            <person name="Hashimoto S."/>
            <person name="Yang J."/>
            <person name="Lee Y."/>
            <person name="Matsushima K."/>
            <person name="Sugano S."/>
            <person name="Sakaizumi M."/>
            <person name="Narita T."/>
            <person name="Ohishi K."/>
            <person name="Haga S."/>
            <person name="Ohta F."/>
            <person name="Nomoto H."/>
            <person name="Nogata K."/>
            <person name="Morishita T."/>
            <person name="Endo T."/>
            <person name="Shin-I T."/>
            <person name="Takeda H."/>
            <person name="Morishita S."/>
            <person name="Kohara Y."/>
        </authorList>
    </citation>
    <scope>NUCLEOTIDE SEQUENCE [LARGE SCALE GENOMIC DNA]</scope>
    <source>
        <strain>Hd-rR</strain>
    </source>
</reference>
<accession>A0A3P9IFF9</accession>
<evidence type="ECO:0000256" key="4">
    <source>
        <dbReference type="SAM" id="MobiDB-lite"/>
    </source>
</evidence>
<dbReference type="InterPro" id="IPR000850">
    <property type="entry name" value="Adenylat/UMP-CMP_kin"/>
</dbReference>
<dbReference type="Gene3D" id="3.40.50.300">
    <property type="entry name" value="P-loop containing nucleotide triphosphate hydrolases"/>
    <property type="match status" value="1"/>
</dbReference>
<dbReference type="GO" id="GO:0019205">
    <property type="term" value="F:nucleobase-containing compound kinase activity"/>
    <property type="evidence" value="ECO:0007669"/>
    <property type="project" value="InterPro"/>
</dbReference>
<reference evidence="5" key="4">
    <citation type="submission" date="2025-09" db="UniProtKB">
        <authorList>
            <consortium name="Ensembl"/>
        </authorList>
    </citation>
    <scope>IDENTIFICATION</scope>
    <source>
        <strain evidence="5">HSOK</strain>
    </source>
</reference>
<evidence type="ECO:0000313" key="6">
    <source>
        <dbReference type="Proteomes" id="UP000265200"/>
    </source>
</evidence>
<reference evidence="5" key="3">
    <citation type="submission" date="2025-08" db="UniProtKB">
        <authorList>
            <consortium name="Ensembl"/>
        </authorList>
    </citation>
    <scope>IDENTIFICATION</scope>
    <source>
        <strain evidence="5">HSOK</strain>
    </source>
</reference>
<dbReference type="SUPFAM" id="SSF51735">
    <property type="entry name" value="NAD(P)-binding Rossmann-fold domains"/>
    <property type="match status" value="1"/>
</dbReference>
<dbReference type="PRINTS" id="PR00094">
    <property type="entry name" value="ADENYLTKNASE"/>
</dbReference>
<dbReference type="Ensembl" id="ENSORLT00015027632.1">
    <property type="protein sequence ID" value="ENSORLP00015018816.1"/>
    <property type="gene ID" value="ENSORLG00015019881.1"/>
</dbReference>
<dbReference type="SUPFAM" id="SSF52540">
    <property type="entry name" value="P-loop containing nucleoside triphosphate hydrolases"/>
    <property type="match status" value="1"/>
</dbReference>
<proteinExistence type="predicted"/>
<dbReference type="AlphaFoldDB" id="A0A3P9IFF9"/>
<protein>
    <submittedName>
        <fullName evidence="5">Adenylate kinase 7b</fullName>
    </submittedName>
</protein>
<dbReference type="GO" id="GO:0005524">
    <property type="term" value="F:ATP binding"/>
    <property type="evidence" value="ECO:0007669"/>
    <property type="project" value="InterPro"/>
</dbReference>
<evidence type="ECO:0000256" key="1">
    <source>
        <dbReference type="ARBA" id="ARBA00022679"/>
    </source>
</evidence>
<dbReference type="GO" id="GO:0006139">
    <property type="term" value="P:nucleobase-containing compound metabolic process"/>
    <property type="evidence" value="ECO:0007669"/>
    <property type="project" value="InterPro"/>
</dbReference>
<organism evidence="5 6">
    <name type="scientific">Oryzias latipes</name>
    <name type="common">Japanese rice fish</name>
    <name type="synonym">Japanese killifish</name>
    <dbReference type="NCBI Taxonomy" id="8090"/>
    <lineage>
        <taxon>Eukaryota</taxon>
        <taxon>Metazoa</taxon>
        <taxon>Chordata</taxon>
        <taxon>Craniata</taxon>
        <taxon>Vertebrata</taxon>
        <taxon>Euteleostomi</taxon>
        <taxon>Actinopterygii</taxon>
        <taxon>Neopterygii</taxon>
        <taxon>Teleostei</taxon>
        <taxon>Neoteleostei</taxon>
        <taxon>Acanthomorphata</taxon>
        <taxon>Ovalentaria</taxon>
        <taxon>Atherinomorphae</taxon>
        <taxon>Beloniformes</taxon>
        <taxon>Adrianichthyidae</taxon>
        <taxon>Oryziinae</taxon>
        <taxon>Oryzias</taxon>
    </lineage>
</organism>
<reference evidence="5 6" key="2">
    <citation type="submission" date="2017-04" db="EMBL/GenBank/DDBJ databases">
        <title>CpG methylation of centromeres and impact of large insertions on vertebrate speciation.</title>
        <authorList>
            <person name="Ichikawa K."/>
            <person name="Yoshimura J."/>
            <person name="Morishita S."/>
        </authorList>
    </citation>
    <scope>NUCLEOTIDE SEQUENCE</scope>
    <source>
        <strain evidence="5 6">HSOK</strain>
    </source>
</reference>